<accession>A0ACC0KDB4</accession>
<name>A0ACC0KDB4_CHOFU</name>
<dbReference type="EMBL" id="CM046121">
    <property type="protein sequence ID" value="KAI8434364.1"/>
    <property type="molecule type" value="Genomic_DNA"/>
</dbReference>
<protein>
    <submittedName>
        <fullName evidence="1">Uncharacterized protein</fullName>
    </submittedName>
</protein>
<organism evidence="1 2">
    <name type="scientific">Choristoneura fumiferana</name>
    <name type="common">Spruce budworm moth</name>
    <name type="synonym">Archips fumiferana</name>
    <dbReference type="NCBI Taxonomy" id="7141"/>
    <lineage>
        <taxon>Eukaryota</taxon>
        <taxon>Metazoa</taxon>
        <taxon>Ecdysozoa</taxon>
        <taxon>Arthropoda</taxon>
        <taxon>Hexapoda</taxon>
        <taxon>Insecta</taxon>
        <taxon>Pterygota</taxon>
        <taxon>Neoptera</taxon>
        <taxon>Endopterygota</taxon>
        <taxon>Lepidoptera</taxon>
        <taxon>Glossata</taxon>
        <taxon>Ditrysia</taxon>
        <taxon>Tortricoidea</taxon>
        <taxon>Tortricidae</taxon>
        <taxon>Tortricinae</taxon>
        <taxon>Choristoneura</taxon>
    </lineage>
</organism>
<sequence>MKLNVSYPATGCQKLFEVVDEHKLRIFYEKRMGAEVEADLLGDEWKGYVLRVAGGNDKQGFPMKQGVLTNSRVRLLMSKGHSCYRPRRTGERKRKSVRGCIVDANLSVLALEIPGLTDGNVPRRLGPKRASKIRKLFNLSKEDDVRRYVVKRVLPPKEGKENAKPRSKTSYPRSAAAPTPQTGSEEEAPGSSPRRTPTQALGFDARIKELGQECSTKLNVSYPATGCQKLFEVVDEHKLRIFYEKRMGAEVEADLLGDEWKGYVLRVAGGNDKQGFPMKQGVLTNSRVRLLMSKGHSCYRPRRTGERKRKSVRGCIVDANLSEIPGLTDGNVPRRLGPKRASKIRKLFNLSKEDDVRRYVVKRVLPPKEGKENAKPRSKVRRQEELRRRRSASMRESKSSDKSAPQKSPDLEQLYQNVTGTIMNKNTIEEFKNTDKAALLNSVGEAMWTNIKTKIWITKPSVLSNFIVISFADLKKFHYYYWFAYPAPSQPTVYLKEPSSSITTHFNNKQLENLAQAYKSFDLLQKNFFIILKENDDIALRTLAEVLDPKLPVQNELCVDLSNAYFVFADPSNTSNPGWPMRLFLAALLEHCPFLTKNDIKVIGLRCHVNGAVDRSLVFTVTAPENVQATESAGWVGWERNDRGNFGPKLANMSASMDPIKLEHKTDEMASGARYRRGGDENHQAWGFRHITFVDNGKVSYSNPTRQVLYTHADCAEGRPKAQAAADNLRLILPTVKSEGFALHIPMPGHPVGESLRPEAEAGVARLRELIASHDASLKDRTLDQQCTVTRPGVAAIAGALAVEILDTQNIPADLQGVLGPIPHSIRGFLHSYQSVAPTCAKFKQCIACSDTVIDKYRKEGVEFVFKVLNSGSYLEEVTGLSELQLTAEMTDCRKGFTKCKKKTKCLKVVRSPDLEQLYQNVTGTIMNKNTIEEFKNTDKAALLNSVGEAMWTNIKTKIWITKPSVLSNFIVISFADLKKFHYYYWFAYPAPSQPTVYLKEPSSSITTHFNNKQLENLAQAYKSFDLLQKNFFIILKENDDIALKTLAEVLDPKLPVQNELCVDLSNAYFVFADPSNTSNPGWPMRLFLAALLEHCPFLTKNDIKVIGLRCHVNGAVDRSLVFTVTAPEAWGFRHITFVDNGKVSYSNPTRQVLYTHADCAEGRPKAQAAADNLRLILPTVKSEGFALHIPMPGHPVGESLRPEAEAGVARLRELIASHDAVFLLLDTREARWLPTLIAAHYGKIVINAALGFDSYLVMRHGAPSAAAAPNAPATANAYLPGAALGCYFCNDVTAPGNSLKDRTLDQQCTVTRPGVAAIAGALAVEILVGLLQHPLRIHAPALCNLSEDTQNIPADLQGVLGPIPHSIRGFLHSYQSVAPTCAKFKQCIACSDTVIDKYRKEGVEFVQGAQQWQLLGGSYCLSELQLTAEMTDILTFSDEDDDED</sequence>
<dbReference type="Proteomes" id="UP001064048">
    <property type="component" value="Chromosome 21"/>
</dbReference>
<comment type="caution">
    <text evidence="1">The sequence shown here is derived from an EMBL/GenBank/DDBJ whole genome shotgun (WGS) entry which is preliminary data.</text>
</comment>
<proteinExistence type="predicted"/>
<evidence type="ECO:0000313" key="1">
    <source>
        <dbReference type="EMBL" id="KAI8434364.1"/>
    </source>
</evidence>
<reference evidence="1 2" key="1">
    <citation type="journal article" date="2022" name="Genome Biol. Evol.">
        <title>The Spruce Budworm Genome: Reconstructing the Evolutionary History of Antifreeze Proteins.</title>
        <authorList>
            <person name="Beliveau C."/>
            <person name="Gagne P."/>
            <person name="Picq S."/>
            <person name="Vernygora O."/>
            <person name="Keeling C.I."/>
            <person name="Pinkney K."/>
            <person name="Doucet D."/>
            <person name="Wen F."/>
            <person name="Johnston J.S."/>
            <person name="Maaroufi H."/>
            <person name="Boyle B."/>
            <person name="Laroche J."/>
            <person name="Dewar K."/>
            <person name="Juretic N."/>
            <person name="Blackburn G."/>
            <person name="Nisole A."/>
            <person name="Brunet B."/>
            <person name="Brandao M."/>
            <person name="Lumley L."/>
            <person name="Duan J."/>
            <person name="Quan G."/>
            <person name="Lucarotti C.J."/>
            <person name="Roe A.D."/>
            <person name="Sperling F.A.H."/>
            <person name="Levesque R.C."/>
            <person name="Cusson M."/>
        </authorList>
    </citation>
    <scope>NUCLEOTIDE SEQUENCE [LARGE SCALE GENOMIC DNA]</scope>
    <source>
        <strain evidence="1">Glfc:IPQL:Cfum</strain>
    </source>
</reference>
<gene>
    <name evidence="1" type="ORF">MSG28_012421</name>
</gene>
<evidence type="ECO:0000313" key="2">
    <source>
        <dbReference type="Proteomes" id="UP001064048"/>
    </source>
</evidence>
<keyword evidence="2" id="KW-1185">Reference proteome</keyword>